<dbReference type="EMBL" id="ML993995">
    <property type="protein sequence ID" value="KAF2200984.1"/>
    <property type="molecule type" value="Genomic_DNA"/>
</dbReference>
<accession>A0A9P4JMI0</accession>
<protein>
    <submittedName>
        <fullName evidence="2">Uncharacterized protein</fullName>
    </submittedName>
</protein>
<evidence type="ECO:0000256" key="1">
    <source>
        <dbReference type="SAM" id="MobiDB-lite"/>
    </source>
</evidence>
<sequence length="65" mass="7195">MSGIFRREIAKDETSDDENIENDWNGNGETKNDDSDGIRGLSESSPWRMETLGEKGDNGLCGTGW</sequence>
<gene>
    <name evidence="2" type="ORF">GQ43DRAFT_472173</name>
</gene>
<keyword evidence="3" id="KW-1185">Reference proteome</keyword>
<dbReference type="Proteomes" id="UP000799536">
    <property type="component" value="Unassembled WGS sequence"/>
</dbReference>
<organism evidence="2 3">
    <name type="scientific">Delitschia confertaspora ATCC 74209</name>
    <dbReference type="NCBI Taxonomy" id="1513339"/>
    <lineage>
        <taxon>Eukaryota</taxon>
        <taxon>Fungi</taxon>
        <taxon>Dikarya</taxon>
        <taxon>Ascomycota</taxon>
        <taxon>Pezizomycotina</taxon>
        <taxon>Dothideomycetes</taxon>
        <taxon>Pleosporomycetidae</taxon>
        <taxon>Pleosporales</taxon>
        <taxon>Delitschiaceae</taxon>
        <taxon>Delitschia</taxon>
    </lineage>
</organism>
<evidence type="ECO:0000313" key="3">
    <source>
        <dbReference type="Proteomes" id="UP000799536"/>
    </source>
</evidence>
<comment type="caution">
    <text evidence="2">The sequence shown here is derived from an EMBL/GenBank/DDBJ whole genome shotgun (WGS) entry which is preliminary data.</text>
</comment>
<proteinExistence type="predicted"/>
<feature type="compositionally biased region" description="Basic and acidic residues" evidence="1">
    <location>
        <begin position="1"/>
        <end position="13"/>
    </location>
</feature>
<name>A0A9P4JMI0_9PLEO</name>
<feature type="region of interest" description="Disordered" evidence="1">
    <location>
        <begin position="1"/>
        <end position="65"/>
    </location>
</feature>
<reference evidence="2" key="1">
    <citation type="journal article" date="2020" name="Stud. Mycol.">
        <title>101 Dothideomycetes genomes: a test case for predicting lifestyles and emergence of pathogens.</title>
        <authorList>
            <person name="Haridas S."/>
            <person name="Albert R."/>
            <person name="Binder M."/>
            <person name="Bloem J."/>
            <person name="Labutti K."/>
            <person name="Salamov A."/>
            <person name="Andreopoulos B."/>
            <person name="Baker S."/>
            <person name="Barry K."/>
            <person name="Bills G."/>
            <person name="Bluhm B."/>
            <person name="Cannon C."/>
            <person name="Castanera R."/>
            <person name="Culley D."/>
            <person name="Daum C."/>
            <person name="Ezra D."/>
            <person name="Gonzalez J."/>
            <person name="Henrissat B."/>
            <person name="Kuo A."/>
            <person name="Liang C."/>
            <person name="Lipzen A."/>
            <person name="Lutzoni F."/>
            <person name="Magnuson J."/>
            <person name="Mondo S."/>
            <person name="Nolan M."/>
            <person name="Ohm R."/>
            <person name="Pangilinan J."/>
            <person name="Park H.-J."/>
            <person name="Ramirez L."/>
            <person name="Alfaro M."/>
            <person name="Sun H."/>
            <person name="Tritt A."/>
            <person name="Yoshinaga Y."/>
            <person name="Zwiers L.-H."/>
            <person name="Turgeon B."/>
            <person name="Goodwin S."/>
            <person name="Spatafora J."/>
            <person name="Crous P."/>
            <person name="Grigoriev I."/>
        </authorList>
    </citation>
    <scope>NUCLEOTIDE SEQUENCE</scope>
    <source>
        <strain evidence="2">ATCC 74209</strain>
    </source>
</reference>
<dbReference type="AlphaFoldDB" id="A0A9P4JMI0"/>
<evidence type="ECO:0000313" key="2">
    <source>
        <dbReference type="EMBL" id="KAF2200984.1"/>
    </source>
</evidence>